<dbReference type="NCBIfam" id="NF002886">
    <property type="entry name" value="PRK03355.1"/>
    <property type="match status" value="1"/>
</dbReference>
<keyword evidence="8" id="KW-1185">Reference proteome</keyword>
<dbReference type="OrthoDB" id="335193at2"/>
<dbReference type="GO" id="GO:0012505">
    <property type="term" value="C:endomembrane system"/>
    <property type="evidence" value="ECO:0007669"/>
    <property type="project" value="UniProtKB-SubCell"/>
</dbReference>
<dbReference type="KEGG" id="euz:DVS28_a1313"/>
<dbReference type="Pfam" id="PF01553">
    <property type="entry name" value="Acyltransferase"/>
    <property type="match status" value="1"/>
</dbReference>
<dbReference type="GO" id="GO:0006629">
    <property type="term" value="P:lipid metabolic process"/>
    <property type="evidence" value="ECO:0007669"/>
    <property type="project" value="InterPro"/>
</dbReference>
<dbReference type="SUPFAM" id="SSF69593">
    <property type="entry name" value="Glycerol-3-phosphate (1)-acyltransferase"/>
    <property type="match status" value="1"/>
</dbReference>
<evidence type="ECO:0000256" key="5">
    <source>
        <dbReference type="ARBA" id="ARBA00023315"/>
    </source>
</evidence>
<evidence type="ECO:0000313" key="8">
    <source>
        <dbReference type="Proteomes" id="UP000264006"/>
    </source>
</evidence>
<dbReference type="EMBL" id="CP031165">
    <property type="protein sequence ID" value="AXV06012.1"/>
    <property type="molecule type" value="Genomic_DNA"/>
</dbReference>
<dbReference type="InterPro" id="IPR045520">
    <property type="entry name" value="GPAT/DHAPAT_C"/>
</dbReference>
<dbReference type="InterPro" id="IPR002123">
    <property type="entry name" value="Plipid/glycerol_acylTrfase"/>
</dbReference>
<dbReference type="PANTHER" id="PTHR12563:SF17">
    <property type="entry name" value="DIHYDROXYACETONE PHOSPHATE ACYLTRANSFERASE"/>
    <property type="match status" value="1"/>
</dbReference>
<gene>
    <name evidence="7" type="ORF">DVS28_a1313</name>
</gene>
<evidence type="ECO:0000313" key="7">
    <source>
        <dbReference type="EMBL" id="AXV06012.1"/>
    </source>
</evidence>
<evidence type="ECO:0000256" key="2">
    <source>
        <dbReference type="ARBA" id="ARBA00007937"/>
    </source>
</evidence>
<dbReference type="PIRSF" id="PIRSF000437">
    <property type="entry name" value="GPAT_DHAPAT"/>
    <property type="match status" value="1"/>
</dbReference>
<evidence type="ECO:0000259" key="6">
    <source>
        <dbReference type="SMART" id="SM00563"/>
    </source>
</evidence>
<feature type="domain" description="Phospholipid/glycerol acyltransferase" evidence="6">
    <location>
        <begin position="245"/>
        <end position="372"/>
    </location>
</feature>
<evidence type="ECO:0000256" key="4">
    <source>
        <dbReference type="ARBA" id="ARBA00023136"/>
    </source>
</evidence>
<dbReference type="SMART" id="SM00563">
    <property type="entry name" value="PlsC"/>
    <property type="match status" value="1"/>
</dbReference>
<evidence type="ECO:0000256" key="1">
    <source>
        <dbReference type="ARBA" id="ARBA00004184"/>
    </source>
</evidence>
<dbReference type="Proteomes" id="UP000264006">
    <property type="component" value="Chromosome"/>
</dbReference>
<sequence>MTEGSTLVAADVRSTTERRLVEEWAADAHPGAPVVALEDDRFPAAVEGAGQVVPARVTWLPDERGAGERLNLGELLLLSGPRRPWRPLQELITRRRPDGAVVTTGTPASTEQLRGRFLRRYGDEDHATARFPAFVARQAVLACDRAERQVLGNRYKVPRLIAEQLLDSTSFDMGLRELAGQLGRDIRGLRKEAKAALEELIAVQSPLAIDVWRTVLRPMHAKAWNVEVDDSALDHLRELNRGHSLIFLPSHRSYVDPLIIADVLLQHDLPRNHTLGGANLSFWPFGPLGKRAGIVFIRRSFGGDEVYKFAVRRYLGHLMAKKFNLEWFMEGGRTRTGKLRRPRYGILRYLVDGLDLHDEADPIVVPVSLVYEQLHEVASMAEEEQGGTKQAEGLAWFARYVQSQQHHLGDVLVRFGQPMSLRDALSDAGEGPSQLEKVAFEVATRINDVTPATSTSLVCLALLGERDRALTVEEIGHRVTPLLDYLDMRGIERPKDDLRHPIGLCRTLGRLQDAGVVEVFDDGPTPIWSIRTGRHHTAAFYRNGALHHLLNRAIVELVVLYVATLPDGENHLDLGWEEALRLRDLLKFEFFFPTKARFRDELEAELQLLSPTWNRTDGRADQAERVLQRALRTAEDGSSAAPAGPLVAHHVLRSFIDAQVVTAAVLVDTDGHIEPDTLVDRSLSYGQQMLRQRRIHGAESVSRELFGGTALLADNRGLLDGGPTAAAAREAYREELDTVVQRLQRIADLDRRPWRISEHTVDLDSPAPAVAGGTDG</sequence>
<dbReference type="RefSeq" id="WP_114590726.1">
    <property type="nucleotide sequence ID" value="NZ_CAXIBR010000089.1"/>
</dbReference>
<comment type="similarity">
    <text evidence="2">Belongs to the GPAT/DAPAT family.</text>
</comment>
<keyword evidence="4" id="KW-0472">Membrane</keyword>
<dbReference type="CDD" id="cd07993">
    <property type="entry name" value="LPLAT_DHAPAT-like"/>
    <property type="match status" value="1"/>
</dbReference>
<accession>A0A346XUW5</accession>
<reference evidence="7 8" key="1">
    <citation type="submission" date="2018-09" db="EMBL/GenBank/DDBJ databases">
        <title>Complete genome sequence of Euzebya sp. DY32-46 isolated from seawater of Pacific Ocean.</title>
        <authorList>
            <person name="Xu L."/>
            <person name="Wu Y.-H."/>
            <person name="Xu X.-W."/>
        </authorList>
    </citation>
    <scope>NUCLEOTIDE SEQUENCE [LARGE SCALE GENOMIC DNA]</scope>
    <source>
        <strain evidence="7 8">DY32-46</strain>
    </source>
</reference>
<dbReference type="InterPro" id="IPR041728">
    <property type="entry name" value="GPAT/DHAPAT_LPLAT"/>
</dbReference>
<dbReference type="Pfam" id="PF19277">
    <property type="entry name" value="GPAT_C"/>
    <property type="match status" value="1"/>
</dbReference>
<evidence type="ECO:0000256" key="3">
    <source>
        <dbReference type="ARBA" id="ARBA00022679"/>
    </source>
</evidence>
<keyword evidence="3 7" id="KW-0808">Transferase</keyword>
<organism evidence="7 8">
    <name type="scientific">Euzebya pacifica</name>
    <dbReference type="NCBI Taxonomy" id="1608957"/>
    <lineage>
        <taxon>Bacteria</taxon>
        <taxon>Bacillati</taxon>
        <taxon>Actinomycetota</taxon>
        <taxon>Nitriliruptoria</taxon>
        <taxon>Euzebyales</taxon>
    </lineage>
</organism>
<dbReference type="GO" id="GO:0008374">
    <property type="term" value="F:O-acyltransferase activity"/>
    <property type="evidence" value="ECO:0007669"/>
    <property type="project" value="InterPro"/>
</dbReference>
<dbReference type="PANTHER" id="PTHR12563">
    <property type="entry name" value="GLYCEROL-3-PHOSPHATE ACYLTRANSFERASE"/>
    <property type="match status" value="1"/>
</dbReference>
<name>A0A346XUW5_9ACTN</name>
<protein>
    <submittedName>
        <fullName evidence="7">Glycerol-3-phosphate acyltransferase</fullName>
    </submittedName>
</protein>
<dbReference type="GO" id="GO:0005886">
    <property type="term" value="C:plasma membrane"/>
    <property type="evidence" value="ECO:0007669"/>
    <property type="project" value="TreeGrafter"/>
</dbReference>
<comment type="subcellular location">
    <subcellularLocation>
        <location evidence="1">Endomembrane system</location>
        <topology evidence="1">Peripheral membrane protein</topology>
    </subcellularLocation>
</comment>
<proteinExistence type="inferred from homology"/>
<dbReference type="AlphaFoldDB" id="A0A346XUW5"/>
<dbReference type="InterPro" id="IPR022284">
    <property type="entry name" value="GPAT/DHAPAT"/>
</dbReference>
<keyword evidence="5 7" id="KW-0012">Acyltransferase</keyword>